<dbReference type="PRINTS" id="PR00956">
    <property type="entry name" value="FLGMOTORFLIN"/>
</dbReference>
<reference evidence="3" key="1">
    <citation type="submission" date="2020-09" db="EMBL/GenBank/DDBJ databases">
        <title>Bosea spartocytisi sp. nov. a root nodule endophyte of Spartocytisus supranubius in the high mountain ecosystem fo the Teide National Park (Canary Islands, Spain).</title>
        <authorList>
            <person name="Pulido-Suarez L."/>
            <person name="Peix A."/>
            <person name="Igual J.M."/>
            <person name="Socas-Perez N."/>
            <person name="Velazquez E."/>
            <person name="Flores-Felix J.D."/>
            <person name="Leon-Barrios M."/>
        </authorList>
    </citation>
    <scope>NUCLEOTIDE SEQUENCE</scope>
    <source>
        <strain evidence="3">SSUT16</strain>
    </source>
</reference>
<feature type="domain" description="Flagellar motor switch protein FliN-like C-terminal" evidence="2">
    <location>
        <begin position="47"/>
        <end position="116"/>
    </location>
</feature>
<dbReference type="SUPFAM" id="SSF101801">
    <property type="entry name" value="Surface presentation of antigens (SPOA)"/>
    <property type="match status" value="1"/>
</dbReference>
<accession>A0A927HYE9</accession>
<dbReference type="GO" id="GO:0071973">
    <property type="term" value="P:bacterial-type flagellum-dependent cell motility"/>
    <property type="evidence" value="ECO:0007669"/>
    <property type="project" value="InterPro"/>
</dbReference>
<dbReference type="GO" id="GO:0009425">
    <property type="term" value="C:bacterial-type flagellum basal body"/>
    <property type="evidence" value="ECO:0007669"/>
    <property type="project" value="InterPro"/>
</dbReference>
<evidence type="ECO:0000259" key="2">
    <source>
        <dbReference type="Pfam" id="PF01052"/>
    </source>
</evidence>
<dbReference type="GO" id="GO:0006935">
    <property type="term" value="P:chemotaxis"/>
    <property type="evidence" value="ECO:0007669"/>
    <property type="project" value="InterPro"/>
</dbReference>
<dbReference type="Gene3D" id="2.30.330.10">
    <property type="entry name" value="SpoA-like"/>
    <property type="match status" value="1"/>
</dbReference>
<comment type="caution">
    <text evidence="3">The sequence shown here is derived from an EMBL/GenBank/DDBJ whole genome shotgun (WGS) entry which is preliminary data.</text>
</comment>
<comment type="similarity">
    <text evidence="1">Belongs to the FliN/MopA/SpaO family.</text>
</comment>
<dbReference type="InterPro" id="IPR001543">
    <property type="entry name" value="FliN-like_C"/>
</dbReference>
<keyword evidence="3" id="KW-0966">Cell projection</keyword>
<keyword evidence="4" id="KW-1185">Reference proteome</keyword>
<dbReference type="InterPro" id="IPR001172">
    <property type="entry name" value="FliN_T3SS_HrcQb"/>
</dbReference>
<dbReference type="Pfam" id="PF01052">
    <property type="entry name" value="FliMN_C"/>
    <property type="match status" value="1"/>
</dbReference>
<dbReference type="GO" id="GO:0003774">
    <property type="term" value="F:cytoskeletal motor activity"/>
    <property type="evidence" value="ECO:0007669"/>
    <property type="project" value="InterPro"/>
</dbReference>
<dbReference type="Proteomes" id="UP000619295">
    <property type="component" value="Unassembled WGS sequence"/>
</dbReference>
<gene>
    <name evidence="3" type="primary">fliN</name>
    <name evidence="3" type="ORF">IED13_11895</name>
</gene>
<name>A0A927HYE9_9HYPH</name>
<dbReference type="AlphaFoldDB" id="A0A927HYE9"/>
<evidence type="ECO:0000256" key="1">
    <source>
        <dbReference type="ARBA" id="ARBA00009226"/>
    </source>
</evidence>
<keyword evidence="3" id="KW-0282">Flagellum</keyword>
<sequence>MFRPKFTGRFLPADHDRASCAQKPPAGKFRWSNSEVGFRRQDLKTDLDLVPVELTVVLGQTQMPIYKLLRLGRGAIIELNASEMDEVQILANNHPFAKGIVVVSGARISVEITQMLKRPTVYTLQSVAEAA</sequence>
<proteinExistence type="inferred from homology"/>
<protein>
    <submittedName>
        <fullName evidence="3">Flagellar motor switch protein FliN</fullName>
    </submittedName>
</protein>
<evidence type="ECO:0000313" key="3">
    <source>
        <dbReference type="EMBL" id="MBD3846400.1"/>
    </source>
</evidence>
<organism evidence="3 4">
    <name type="scientific">Bosea spartocytisi</name>
    <dbReference type="NCBI Taxonomy" id="2773451"/>
    <lineage>
        <taxon>Bacteria</taxon>
        <taxon>Pseudomonadati</taxon>
        <taxon>Pseudomonadota</taxon>
        <taxon>Alphaproteobacteria</taxon>
        <taxon>Hyphomicrobiales</taxon>
        <taxon>Boseaceae</taxon>
        <taxon>Bosea</taxon>
    </lineage>
</organism>
<dbReference type="EMBL" id="JACXWY010000006">
    <property type="protein sequence ID" value="MBD3846400.1"/>
    <property type="molecule type" value="Genomic_DNA"/>
</dbReference>
<dbReference type="InterPro" id="IPR036429">
    <property type="entry name" value="SpoA-like_sf"/>
</dbReference>
<evidence type="ECO:0000313" key="4">
    <source>
        <dbReference type="Proteomes" id="UP000619295"/>
    </source>
</evidence>
<keyword evidence="3" id="KW-0969">Cilium</keyword>